<dbReference type="PRINTS" id="PR00173">
    <property type="entry name" value="EDTRNSPORT"/>
</dbReference>
<dbReference type="GeneID" id="98050942"/>
<feature type="transmembrane region" description="Helical" evidence="9">
    <location>
        <begin position="53"/>
        <end position="74"/>
    </location>
</feature>
<dbReference type="PANTHER" id="PTHR42865:SF1">
    <property type="entry name" value="AEROBIC C4-DICARBOXYLATE TRANSPORT PROTEIN"/>
    <property type="match status" value="1"/>
</dbReference>
<keyword evidence="3" id="KW-1003">Cell membrane</keyword>
<feature type="transmembrane region" description="Helical" evidence="9">
    <location>
        <begin position="161"/>
        <end position="181"/>
    </location>
</feature>
<feature type="transmembrane region" description="Helical" evidence="9">
    <location>
        <begin position="22"/>
        <end position="41"/>
    </location>
</feature>
<feature type="transmembrane region" description="Helical" evidence="9">
    <location>
        <begin position="395"/>
        <end position="412"/>
    </location>
</feature>
<organism evidence="10 11">
    <name type="scientific">Pseudonocardia alni</name>
    <name type="common">Amycolata alni</name>
    <dbReference type="NCBI Taxonomy" id="33907"/>
    <lineage>
        <taxon>Bacteria</taxon>
        <taxon>Bacillati</taxon>
        <taxon>Actinomycetota</taxon>
        <taxon>Actinomycetes</taxon>
        <taxon>Pseudonocardiales</taxon>
        <taxon>Pseudonocardiaceae</taxon>
        <taxon>Pseudonocardia</taxon>
    </lineage>
</organism>
<evidence type="ECO:0000256" key="8">
    <source>
        <dbReference type="SAM" id="MobiDB-lite"/>
    </source>
</evidence>
<evidence type="ECO:0000256" key="2">
    <source>
        <dbReference type="ARBA" id="ARBA00022448"/>
    </source>
</evidence>
<dbReference type="GO" id="GO:0005886">
    <property type="term" value="C:plasma membrane"/>
    <property type="evidence" value="ECO:0007669"/>
    <property type="project" value="UniProtKB-SubCell"/>
</dbReference>
<keyword evidence="4 9" id="KW-0812">Transmembrane</keyword>
<dbReference type="GO" id="GO:0015366">
    <property type="term" value="F:malate:proton symporter activity"/>
    <property type="evidence" value="ECO:0007669"/>
    <property type="project" value="TreeGrafter"/>
</dbReference>
<evidence type="ECO:0000313" key="10">
    <source>
        <dbReference type="EMBL" id="NYG00848.1"/>
    </source>
</evidence>
<feature type="transmembrane region" description="Helical" evidence="9">
    <location>
        <begin position="86"/>
        <end position="112"/>
    </location>
</feature>
<gene>
    <name evidence="10" type="ORF">HDA37_001133</name>
</gene>
<dbReference type="SUPFAM" id="SSF118215">
    <property type="entry name" value="Proton glutamate symport protein"/>
    <property type="match status" value="1"/>
</dbReference>
<dbReference type="InterPro" id="IPR036458">
    <property type="entry name" value="Na:dicarbo_symporter_sf"/>
</dbReference>
<keyword evidence="11" id="KW-1185">Reference proteome</keyword>
<dbReference type="GO" id="GO:0015141">
    <property type="term" value="F:succinate transmembrane transporter activity"/>
    <property type="evidence" value="ECO:0007669"/>
    <property type="project" value="TreeGrafter"/>
</dbReference>
<feature type="transmembrane region" description="Helical" evidence="9">
    <location>
        <begin position="202"/>
        <end position="224"/>
    </location>
</feature>
<feature type="transmembrane region" description="Helical" evidence="9">
    <location>
        <begin position="230"/>
        <end position="263"/>
    </location>
</feature>
<dbReference type="Pfam" id="PF00375">
    <property type="entry name" value="SDF"/>
    <property type="match status" value="1"/>
</dbReference>
<dbReference type="GO" id="GO:0015138">
    <property type="term" value="F:fumarate transmembrane transporter activity"/>
    <property type="evidence" value="ECO:0007669"/>
    <property type="project" value="TreeGrafter"/>
</dbReference>
<feature type="compositionally biased region" description="Basic and acidic residues" evidence="8">
    <location>
        <begin position="441"/>
        <end position="454"/>
    </location>
</feature>
<evidence type="ECO:0000256" key="7">
    <source>
        <dbReference type="ARBA" id="ARBA00023136"/>
    </source>
</evidence>
<feature type="compositionally biased region" description="Low complexity" evidence="8">
    <location>
        <begin position="457"/>
        <end position="473"/>
    </location>
</feature>
<evidence type="ECO:0000256" key="5">
    <source>
        <dbReference type="ARBA" id="ARBA00022847"/>
    </source>
</evidence>
<dbReference type="FunFam" id="1.10.3860.10:FF:000001">
    <property type="entry name" value="C4-dicarboxylate transport protein"/>
    <property type="match status" value="1"/>
</dbReference>
<evidence type="ECO:0000313" key="11">
    <source>
        <dbReference type="Proteomes" id="UP000549695"/>
    </source>
</evidence>
<evidence type="ECO:0000256" key="6">
    <source>
        <dbReference type="ARBA" id="ARBA00022989"/>
    </source>
</evidence>
<evidence type="ECO:0000256" key="4">
    <source>
        <dbReference type="ARBA" id="ARBA00022692"/>
    </source>
</evidence>
<accession>A0A852VV67</accession>
<dbReference type="RefSeq" id="WP_218899228.1">
    <property type="nucleotide sequence ID" value="NZ_BAAAJZ010000008.1"/>
</dbReference>
<comment type="subcellular location">
    <subcellularLocation>
        <location evidence="1">Cell membrane</location>
        <topology evidence="1">Multi-pass membrane protein</topology>
    </subcellularLocation>
</comment>
<keyword evidence="6 9" id="KW-1133">Transmembrane helix</keyword>
<dbReference type="PANTHER" id="PTHR42865">
    <property type="entry name" value="PROTON/GLUTAMATE-ASPARTATE SYMPORTER"/>
    <property type="match status" value="1"/>
</dbReference>
<evidence type="ECO:0000256" key="9">
    <source>
        <dbReference type="SAM" id="Phobius"/>
    </source>
</evidence>
<reference evidence="10 11" key="1">
    <citation type="submission" date="2020-07" db="EMBL/GenBank/DDBJ databases">
        <title>Sequencing the genomes of 1000 actinobacteria strains.</title>
        <authorList>
            <person name="Klenk H.-P."/>
        </authorList>
    </citation>
    <scope>NUCLEOTIDE SEQUENCE [LARGE SCALE GENOMIC DNA]</scope>
    <source>
        <strain evidence="10 11">DSM 44749</strain>
    </source>
</reference>
<proteinExistence type="predicted"/>
<dbReference type="GO" id="GO:0070778">
    <property type="term" value="P:L-aspartate transmembrane transport"/>
    <property type="evidence" value="ECO:0007669"/>
    <property type="project" value="TreeGrafter"/>
</dbReference>
<dbReference type="Gene3D" id="1.10.3860.10">
    <property type="entry name" value="Sodium:dicarboxylate symporter"/>
    <property type="match status" value="1"/>
</dbReference>
<feature type="region of interest" description="Disordered" evidence="8">
    <location>
        <begin position="441"/>
        <end position="481"/>
    </location>
</feature>
<dbReference type="AlphaFoldDB" id="A0A852VV67"/>
<keyword evidence="5" id="KW-0769">Symport</keyword>
<evidence type="ECO:0000256" key="3">
    <source>
        <dbReference type="ARBA" id="ARBA00022475"/>
    </source>
</evidence>
<sequence>MSTTATSSARPRSRFRKLLGELWFQVIVAAVLGIAVGILFPDVGANLRPLNDWFIALVKMIVIPVVFCVVVLGISSMDNLRKAGRIGVKAIGYFLVLSFASMLIGLIVANVFRPGAGMNVDPATLDASGLPESSGETLTFTSFIDGLLPESLFGAITGDNILAALLVSIVFGVALNMAGPVGSPLASGISALQTVVFRIVNWVMRLAPLGTFGALATVVATYGAQSLQQLGYLILIFFGTCLLYVVVLLGAIMRACGLSLFGLMRFLKAELLIALSTCSSEAILPQLVRKLQVLGVGRPVVGIVIPSGFSFNLDGSAVYLTMASLFLAQALGIDLTWQQQLVMVGVMMLTSKGTAGIAGGAFIVLASTITAVGHMPLAALALIVGVDRILNEGRVFINVLGNAIAAIVIGKWENDFDQQHARRVLAASPAELDQIERDYDRVAARQGDEERRLPVGDTSSDDSPSQQSTSATAHIEHNPAR</sequence>
<dbReference type="PROSITE" id="PS00714">
    <property type="entry name" value="NA_DICARBOXYL_SYMP_2"/>
    <property type="match status" value="1"/>
</dbReference>
<protein>
    <submittedName>
        <fullName evidence="10">Aerobic C4-dicarboxylate transport protein</fullName>
    </submittedName>
</protein>
<dbReference type="Proteomes" id="UP000549695">
    <property type="component" value="Unassembled WGS sequence"/>
</dbReference>
<name>A0A852VV67_PSEA5</name>
<dbReference type="InterPro" id="IPR018107">
    <property type="entry name" value="Na-dicarboxylate_symporter_CS"/>
</dbReference>
<evidence type="ECO:0000256" key="1">
    <source>
        <dbReference type="ARBA" id="ARBA00004651"/>
    </source>
</evidence>
<feature type="transmembrane region" description="Helical" evidence="9">
    <location>
        <begin position="357"/>
        <end position="383"/>
    </location>
</feature>
<dbReference type="InterPro" id="IPR001991">
    <property type="entry name" value="Na-dicarboxylate_symporter"/>
</dbReference>
<dbReference type="EMBL" id="JACCCZ010000001">
    <property type="protein sequence ID" value="NYG00848.1"/>
    <property type="molecule type" value="Genomic_DNA"/>
</dbReference>
<keyword evidence="2" id="KW-0813">Transport</keyword>
<keyword evidence="7 9" id="KW-0472">Membrane</keyword>
<comment type="caution">
    <text evidence="10">The sequence shown here is derived from an EMBL/GenBank/DDBJ whole genome shotgun (WGS) entry which is preliminary data.</text>
</comment>